<keyword evidence="1" id="KW-0812">Transmembrane</keyword>
<keyword evidence="1" id="KW-1133">Transmembrane helix</keyword>
<name>A0A5B9Y4Z8_9MOLU</name>
<feature type="transmembrane region" description="Helical" evidence="1">
    <location>
        <begin position="29"/>
        <end position="55"/>
    </location>
</feature>
<protein>
    <recommendedName>
        <fullName evidence="4">DUF3137 domain-containing protein</fullName>
    </recommendedName>
</protein>
<dbReference type="RefSeq" id="WP_166508490.1">
    <property type="nucleotide sequence ID" value="NZ_CP043026.1"/>
</dbReference>
<keyword evidence="3" id="KW-1185">Reference proteome</keyword>
<sequence length="344" mass="39421">MNNNEKLIEDIKLAYTGNSKVKKAMKKVAFYKVTLAILSVFGIILFLLISSGVFVMDSFIASTLNPIIMIAIFIGVGLLTLSLLIFGVLFYFKRDSIVLKKEKKFFEALNENETLGNIYLKYFQENLTNKKVEELKFNPLNPTSVPLRSRGGYRAFISNLPVTKNVNENRLEFTINGKKAMFLMNRPHKFTEGNYWNSRNRSERVYTVSSNVMFLQSNDFDQSFNGIRVRKGKAGKDSYQSESVEFNNKFKINLSSTDFRAAKFLSPKVIEGMTKEESKDFFSIGVDSEVYNDRMLVGKPIYPVGVINIRRNLSWEGLAKLIAKKIEQDLKVFERSLKIIELFA</sequence>
<evidence type="ECO:0000313" key="3">
    <source>
        <dbReference type="Proteomes" id="UP000323144"/>
    </source>
</evidence>
<dbReference type="EMBL" id="CP043026">
    <property type="protein sequence ID" value="QEH62121.1"/>
    <property type="molecule type" value="Genomic_DNA"/>
</dbReference>
<dbReference type="AlphaFoldDB" id="A0A5B9Y4Z8"/>
<gene>
    <name evidence="2" type="ORF">SCHIN_v1c09280</name>
</gene>
<evidence type="ECO:0000256" key="1">
    <source>
        <dbReference type="SAM" id="Phobius"/>
    </source>
</evidence>
<evidence type="ECO:0000313" key="2">
    <source>
        <dbReference type="EMBL" id="QEH62121.1"/>
    </source>
</evidence>
<reference evidence="2 3" key="1">
    <citation type="submission" date="2019-08" db="EMBL/GenBank/DDBJ databases">
        <title>Complete genome sequence of Spiroplasma chinense CCH (DSM 19755).</title>
        <authorList>
            <person name="Shen H.-Y."/>
            <person name="Lin Y.-C."/>
            <person name="Chou L."/>
            <person name="Kuo C.-H."/>
        </authorList>
    </citation>
    <scope>NUCLEOTIDE SEQUENCE [LARGE SCALE GENOMIC DNA]</scope>
    <source>
        <strain evidence="2 3">CCH</strain>
    </source>
</reference>
<feature type="transmembrane region" description="Helical" evidence="1">
    <location>
        <begin position="67"/>
        <end position="92"/>
    </location>
</feature>
<accession>A0A5B9Y4Z8</accession>
<keyword evidence="1" id="KW-0472">Membrane</keyword>
<dbReference type="Proteomes" id="UP000323144">
    <property type="component" value="Chromosome"/>
</dbReference>
<evidence type="ECO:0008006" key="4">
    <source>
        <dbReference type="Google" id="ProtNLM"/>
    </source>
</evidence>
<organism evidence="2 3">
    <name type="scientific">Spiroplasma chinense</name>
    <dbReference type="NCBI Taxonomy" id="216932"/>
    <lineage>
        <taxon>Bacteria</taxon>
        <taxon>Bacillati</taxon>
        <taxon>Mycoplasmatota</taxon>
        <taxon>Mollicutes</taxon>
        <taxon>Entomoplasmatales</taxon>
        <taxon>Spiroplasmataceae</taxon>
        <taxon>Spiroplasma</taxon>
    </lineage>
</organism>
<proteinExistence type="predicted"/>
<dbReference type="KEGG" id="schi:SCHIN_v1c09280"/>